<dbReference type="GO" id="GO:0008023">
    <property type="term" value="C:transcription elongation factor complex"/>
    <property type="evidence" value="ECO:0007669"/>
    <property type="project" value="InterPro"/>
</dbReference>
<dbReference type="GO" id="GO:0006368">
    <property type="term" value="P:transcription elongation by RNA polymerase II"/>
    <property type="evidence" value="ECO:0007669"/>
    <property type="project" value="InterPro"/>
</dbReference>
<dbReference type="Ensembl" id="ENSGEVT00005028655.1">
    <property type="protein sequence ID" value="ENSGEVP00005027235.1"/>
    <property type="gene ID" value="ENSGEVG00005019301.1"/>
</dbReference>
<dbReference type="InterPro" id="IPR019464">
    <property type="entry name" value="ELL_N"/>
</dbReference>
<accession>A0A8C4YKQ3</accession>
<protein>
    <recommendedName>
        <fullName evidence="2">RNA polymerase II elongation factor ELL N-terminal domain-containing protein</fullName>
    </recommendedName>
</protein>
<reference evidence="3" key="2">
    <citation type="submission" date="2025-08" db="UniProtKB">
        <authorList>
            <consortium name="Ensembl"/>
        </authorList>
    </citation>
    <scope>IDENTIFICATION</scope>
</reference>
<evidence type="ECO:0000256" key="1">
    <source>
        <dbReference type="SAM" id="MobiDB-lite"/>
    </source>
</evidence>
<reference evidence="3" key="1">
    <citation type="submission" date="2019-06" db="EMBL/GenBank/DDBJ databases">
        <title>G10K-VGP Goodes thornscrub tortoise genome, primary haplotype.</title>
        <authorList>
            <person name="Murphy B."/>
            <person name="Edwards T."/>
            <person name="Rhie A."/>
            <person name="Koren S."/>
            <person name="Phillippy A."/>
            <person name="Fedrigo O."/>
            <person name="Haase B."/>
            <person name="Mountcastle J."/>
            <person name="Lewin H."/>
            <person name="Damas J."/>
            <person name="Howe K."/>
            <person name="Formenti G."/>
            <person name="Myers G."/>
            <person name="Durbin R."/>
            <person name="Jarvis E.D."/>
        </authorList>
    </citation>
    <scope>NUCLEOTIDE SEQUENCE [LARGE SCALE GENOMIC DNA]</scope>
</reference>
<proteinExistence type="predicted"/>
<evidence type="ECO:0000259" key="2">
    <source>
        <dbReference type="Pfam" id="PF10390"/>
    </source>
</evidence>
<dbReference type="OrthoDB" id="6284217at2759"/>
<keyword evidence="4" id="KW-1185">Reference proteome</keyword>
<dbReference type="AlphaFoldDB" id="A0A8C4YKQ3"/>
<evidence type="ECO:0000313" key="3">
    <source>
        <dbReference type="Ensembl" id="ENSGEVP00005027235.1"/>
    </source>
</evidence>
<feature type="domain" description="RNA polymerase II elongation factor ELL N-terminal" evidence="2">
    <location>
        <begin position="7"/>
        <end position="45"/>
    </location>
</feature>
<feature type="region of interest" description="Disordered" evidence="1">
    <location>
        <begin position="46"/>
        <end position="67"/>
    </location>
</feature>
<evidence type="ECO:0000313" key="4">
    <source>
        <dbReference type="Proteomes" id="UP000694390"/>
    </source>
</evidence>
<organism evidence="3 4">
    <name type="scientific">Gopherus evgoodei</name>
    <name type="common">Goodes thornscrub tortoise</name>
    <dbReference type="NCBI Taxonomy" id="1825980"/>
    <lineage>
        <taxon>Eukaryota</taxon>
        <taxon>Metazoa</taxon>
        <taxon>Chordata</taxon>
        <taxon>Craniata</taxon>
        <taxon>Vertebrata</taxon>
        <taxon>Euteleostomi</taxon>
        <taxon>Archelosauria</taxon>
        <taxon>Testudinata</taxon>
        <taxon>Testudines</taxon>
        <taxon>Cryptodira</taxon>
        <taxon>Durocryptodira</taxon>
        <taxon>Testudinoidea</taxon>
        <taxon>Testudinidae</taxon>
        <taxon>Gopherus</taxon>
    </lineage>
</organism>
<sequence>MAALQAERGYGLSCGRLGRGTRVSVFHVKLTDSAVRAFEGYQGSKVPRAGGGSSRGHWAWSQAWHRA</sequence>
<reference evidence="3" key="3">
    <citation type="submission" date="2025-09" db="UniProtKB">
        <authorList>
            <consortium name="Ensembl"/>
        </authorList>
    </citation>
    <scope>IDENTIFICATION</scope>
</reference>
<dbReference type="GeneTree" id="ENSGT01030000239023"/>
<dbReference type="Pfam" id="PF10390">
    <property type="entry name" value="ELL"/>
    <property type="match status" value="1"/>
</dbReference>
<dbReference type="Proteomes" id="UP000694390">
    <property type="component" value="Chromosome 22"/>
</dbReference>
<name>A0A8C4YKQ3_9SAUR</name>